<evidence type="ECO:0000313" key="2">
    <source>
        <dbReference type="Proteomes" id="UP000831495"/>
    </source>
</evidence>
<dbReference type="SUPFAM" id="SSF49401">
    <property type="entry name" value="Bacterial adhesins"/>
    <property type="match status" value="1"/>
</dbReference>
<dbReference type="EMBL" id="CP093366">
    <property type="protein sequence ID" value="UQS82419.1"/>
    <property type="molecule type" value="Genomic_DNA"/>
</dbReference>
<keyword evidence="2" id="KW-1185">Reference proteome</keyword>
<evidence type="ECO:0000313" key="1">
    <source>
        <dbReference type="EMBL" id="UQS82419.1"/>
    </source>
</evidence>
<dbReference type="RefSeq" id="WP_249514696.1">
    <property type="nucleotide sequence ID" value="NZ_CP093366.1"/>
</dbReference>
<accession>A0ABY4PA44</accession>
<dbReference type="InterPro" id="IPR008966">
    <property type="entry name" value="Adhesion_dom_sf"/>
</dbReference>
<name>A0ABY4PA44_9LACO</name>
<dbReference type="Gene3D" id="2.60.40.740">
    <property type="match status" value="1"/>
</dbReference>
<protein>
    <submittedName>
        <fullName evidence="1">Uncharacterized protein</fullName>
    </submittedName>
</protein>
<sequence length="163" mass="17592">MANGNSEEANGPITIVDNLQPGHDILWDTFTIDGLPISQFENNGTATFTQIGANAFNLVLQPALVDHVYATINYQTRINETEMQFNDLRNDFTMAYGDPSDPQTINDTGTVTNIANSGGESEADVTQAKTEAIDDMTSTANSTIDNINADNSLTAAQKQDLTE</sequence>
<reference evidence="1" key="1">
    <citation type="journal article" date="2022" name="Int. J. Syst. Evol. Microbiol.">
        <title>Apilactobacillus apisilvae sp. nov., Nicolia spurrieriana gen. nov. sp. nov., Bombilactobacillus folatiphilus sp. nov. and Bombilactobacillus thymidiniphilus sp. nov., four new lactic acid bacterial isolates from stingless bees Tetragonula carbonaria and Austroplebeia australis.</title>
        <authorList>
            <person name="Oliphant S.A."/>
            <person name="Watson-Haigh N.S."/>
            <person name="Sumby K.M."/>
            <person name="Gardner J."/>
            <person name="Groom S."/>
            <person name="Jiranek V."/>
        </authorList>
    </citation>
    <scope>NUCLEOTIDE SEQUENCE</scope>
    <source>
        <strain evidence="1">SG4_D2</strain>
    </source>
</reference>
<proteinExistence type="predicted"/>
<organism evidence="1 2">
    <name type="scientific">Bombilactobacillus folatiphilus</name>
    <dbReference type="NCBI Taxonomy" id="2923362"/>
    <lineage>
        <taxon>Bacteria</taxon>
        <taxon>Bacillati</taxon>
        <taxon>Bacillota</taxon>
        <taxon>Bacilli</taxon>
        <taxon>Lactobacillales</taxon>
        <taxon>Lactobacillaceae</taxon>
        <taxon>Bombilactobacillus</taxon>
    </lineage>
</organism>
<dbReference type="Proteomes" id="UP000831495">
    <property type="component" value="Chromosome"/>
</dbReference>
<gene>
    <name evidence="1" type="ORF">MOO45_01655</name>
</gene>